<sequence>MGLEAMGLTLESAGTESELDSASDSDPEDESGALEMFFFSAARAGGNKGVVLSLSSSSSSSSEEEASSSSSDEEAAGGSSKWEESFGAMDGDRIQGFQI</sequence>
<evidence type="ECO:0000256" key="1">
    <source>
        <dbReference type="SAM" id="MobiDB-lite"/>
    </source>
</evidence>
<feature type="compositionally biased region" description="Low complexity" evidence="1">
    <location>
        <begin position="52"/>
        <end position="61"/>
    </location>
</feature>
<feature type="compositionally biased region" description="Acidic residues" evidence="1">
    <location>
        <begin position="62"/>
        <end position="75"/>
    </location>
</feature>
<feature type="region of interest" description="Disordered" evidence="1">
    <location>
        <begin position="51"/>
        <end position="99"/>
    </location>
</feature>
<accession>A0A2P5ADW8</accession>
<dbReference type="Proteomes" id="UP000237105">
    <property type="component" value="Unassembled WGS sequence"/>
</dbReference>
<reference evidence="3" key="1">
    <citation type="submission" date="2016-06" db="EMBL/GenBank/DDBJ databases">
        <title>Parallel loss of symbiosis genes in relatives of nitrogen-fixing non-legume Parasponia.</title>
        <authorList>
            <person name="Van Velzen R."/>
            <person name="Holmer R."/>
            <person name="Bu F."/>
            <person name="Rutten L."/>
            <person name="Van Zeijl A."/>
            <person name="Liu W."/>
            <person name="Santuari L."/>
            <person name="Cao Q."/>
            <person name="Sharma T."/>
            <person name="Shen D."/>
            <person name="Roswanjaya Y."/>
            <person name="Wardhani T."/>
            <person name="Kalhor M.S."/>
            <person name="Jansen J."/>
            <person name="Van den Hoogen J."/>
            <person name="Gungor B."/>
            <person name="Hartog M."/>
            <person name="Hontelez J."/>
            <person name="Verver J."/>
            <person name="Yang W.-C."/>
            <person name="Schijlen E."/>
            <person name="Repin R."/>
            <person name="Schilthuizen M."/>
            <person name="Schranz E."/>
            <person name="Heidstra R."/>
            <person name="Miyata K."/>
            <person name="Fedorova E."/>
            <person name="Kohlen W."/>
            <person name="Bisseling T."/>
            <person name="Smit S."/>
            <person name="Geurts R."/>
        </authorList>
    </citation>
    <scope>NUCLEOTIDE SEQUENCE [LARGE SCALE GENOMIC DNA]</scope>
    <source>
        <strain evidence="3">cv. WU1-14</strain>
    </source>
</reference>
<evidence type="ECO:0000313" key="3">
    <source>
        <dbReference type="Proteomes" id="UP000237105"/>
    </source>
</evidence>
<gene>
    <name evidence="2" type="ORF">PanWU01x14_342050</name>
</gene>
<name>A0A2P5ADW8_PARAD</name>
<protein>
    <submittedName>
        <fullName evidence="2">Uncharacterized protein</fullName>
    </submittedName>
</protein>
<organism evidence="2 3">
    <name type="scientific">Parasponia andersonii</name>
    <name type="common">Sponia andersonii</name>
    <dbReference type="NCBI Taxonomy" id="3476"/>
    <lineage>
        <taxon>Eukaryota</taxon>
        <taxon>Viridiplantae</taxon>
        <taxon>Streptophyta</taxon>
        <taxon>Embryophyta</taxon>
        <taxon>Tracheophyta</taxon>
        <taxon>Spermatophyta</taxon>
        <taxon>Magnoliopsida</taxon>
        <taxon>eudicotyledons</taxon>
        <taxon>Gunneridae</taxon>
        <taxon>Pentapetalae</taxon>
        <taxon>rosids</taxon>
        <taxon>fabids</taxon>
        <taxon>Rosales</taxon>
        <taxon>Cannabaceae</taxon>
        <taxon>Parasponia</taxon>
    </lineage>
</organism>
<feature type="compositionally biased region" description="Acidic residues" evidence="1">
    <location>
        <begin position="17"/>
        <end position="32"/>
    </location>
</feature>
<keyword evidence="3" id="KW-1185">Reference proteome</keyword>
<comment type="caution">
    <text evidence="2">The sequence shown here is derived from an EMBL/GenBank/DDBJ whole genome shotgun (WGS) entry which is preliminary data.</text>
</comment>
<feature type="region of interest" description="Disordered" evidence="1">
    <location>
        <begin position="1"/>
        <end position="34"/>
    </location>
</feature>
<evidence type="ECO:0000313" key="2">
    <source>
        <dbReference type="EMBL" id="PON34737.1"/>
    </source>
</evidence>
<proteinExistence type="predicted"/>
<dbReference type="AlphaFoldDB" id="A0A2P5ADW8"/>
<dbReference type="EMBL" id="JXTB01000645">
    <property type="protein sequence ID" value="PON34737.1"/>
    <property type="molecule type" value="Genomic_DNA"/>
</dbReference>